<evidence type="ECO:0000313" key="2">
    <source>
        <dbReference type="EMBL" id="CAI9723844.1"/>
    </source>
</evidence>
<gene>
    <name evidence="2" type="ORF">OCTVUL_1B013108</name>
</gene>
<keyword evidence="3" id="KW-1185">Reference proteome</keyword>
<evidence type="ECO:0000313" key="3">
    <source>
        <dbReference type="Proteomes" id="UP001162480"/>
    </source>
</evidence>
<reference evidence="2" key="1">
    <citation type="submission" date="2023-08" db="EMBL/GenBank/DDBJ databases">
        <authorList>
            <person name="Alioto T."/>
            <person name="Alioto T."/>
            <person name="Gomez Garrido J."/>
        </authorList>
    </citation>
    <scope>NUCLEOTIDE SEQUENCE</scope>
</reference>
<sequence>MVRGKKPPPDPSFLTVHKYICNTTGSRSSQMKRITDVKNTRRRAKCGKGPFKRDLMQDRKIDKCRSRDILHE</sequence>
<name>A0AA36F499_OCTVU</name>
<feature type="region of interest" description="Disordered" evidence="1">
    <location>
        <begin position="25"/>
        <end position="52"/>
    </location>
</feature>
<dbReference type="AlphaFoldDB" id="A0AA36F499"/>
<proteinExistence type="predicted"/>
<organism evidence="2 3">
    <name type="scientific">Octopus vulgaris</name>
    <name type="common">Common octopus</name>
    <dbReference type="NCBI Taxonomy" id="6645"/>
    <lineage>
        <taxon>Eukaryota</taxon>
        <taxon>Metazoa</taxon>
        <taxon>Spiralia</taxon>
        <taxon>Lophotrochozoa</taxon>
        <taxon>Mollusca</taxon>
        <taxon>Cephalopoda</taxon>
        <taxon>Coleoidea</taxon>
        <taxon>Octopodiformes</taxon>
        <taxon>Octopoda</taxon>
        <taxon>Incirrata</taxon>
        <taxon>Octopodidae</taxon>
        <taxon>Octopus</taxon>
    </lineage>
</organism>
<accession>A0AA36F499</accession>
<evidence type="ECO:0000256" key="1">
    <source>
        <dbReference type="SAM" id="MobiDB-lite"/>
    </source>
</evidence>
<dbReference type="Proteomes" id="UP001162480">
    <property type="component" value="Chromosome 6"/>
</dbReference>
<dbReference type="EMBL" id="OX597819">
    <property type="protein sequence ID" value="CAI9723844.1"/>
    <property type="molecule type" value="Genomic_DNA"/>
</dbReference>
<protein>
    <submittedName>
        <fullName evidence="2">Uncharacterized protein</fullName>
    </submittedName>
</protein>